<accession>A0A1Y1YW03</accession>
<dbReference type="CDD" id="cd09917">
    <property type="entry name" value="F-box_SF"/>
    <property type="match status" value="1"/>
</dbReference>
<dbReference type="SUPFAM" id="SSF81383">
    <property type="entry name" value="F-box domain"/>
    <property type="match status" value="1"/>
</dbReference>
<protein>
    <recommendedName>
        <fullName evidence="1">F-box domain-containing protein</fullName>
    </recommendedName>
</protein>
<name>A0A1Y1YW03_9PLEO</name>
<dbReference type="InterPro" id="IPR001810">
    <property type="entry name" value="F-box_dom"/>
</dbReference>
<proteinExistence type="predicted"/>
<evidence type="ECO:0000313" key="3">
    <source>
        <dbReference type="Proteomes" id="UP000193144"/>
    </source>
</evidence>
<reference evidence="2 3" key="1">
    <citation type="submission" date="2016-07" db="EMBL/GenBank/DDBJ databases">
        <title>Pervasive Adenine N6-methylation of Active Genes in Fungi.</title>
        <authorList>
            <consortium name="DOE Joint Genome Institute"/>
            <person name="Mondo S.J."/>
            <person name="Dannebaum R.O."/>
            <person name="Kuo R.C."/>
            <person name="Labutti K."/>
            <person name="Haridas S."/>
            <person name="Kuo A."/>
            <person name="Salamov A."/>
            <person name="Ahrendt S.R."/>
            <person name="Lipzen A."/>
            <person name="Sullivan W."/>
            <person name="Andreopoulos W.B."/>
            <person name="Clum A."/>
            <person name="Lindquist E."/>
            <person name="Daum C."/>
            <person name="Ramamoorthy G.K."/>
            <person name="Gryganskyi A."/>
            <person name="Culley D."/>
            <person name="Magnuson J.K."/>
            <person name="James T.Y."/>
            <person name="O'Malley M.A."/>
            <person name="Stajich J.E."/>
            <person name="Spatafora J.W."/>
            <person name="Visel A."/>
            <person name="Grigoriev I.V."/>
        </authorList>
    </citation>
    <scope>NUCLEOTIDE SEQUENCE [LARGE SCALE GENOMIC DNA]</scope>
    <source>
        <strain evidence="2 3">CBS 115471</strain>
    </source>
</reference>
<dbReference type="InterPro" id="IPR036047">
    <property type="entry name" value="F-box-like_dom_sf"/>
</dbReference>
<dbReference type="EMBL" id="MCFA01000166">
    <property type="protein sequence ID" value="ORY01745.1"/>
    <property type="molecule type" value="Genomic_DNA"/>
</dbReference>
<evidence type="ECO:0000313" key="2">
    <source>
        <dbReference type="EMBL" id="ORY01745.1"/>
    </source>
</evidence>
<organism evidence="2 3">
    <name type="scientific">Clohesyomyces aquaticus</name>
    <dbReference type="NCBI Taxonomy" id="1231657"/>
    <lineage>
        <taxon>Eukaryota</taxon>
        <taxon>Fungi</taxon>
        <taxon>Dikarya</taxon>
        <taxon>Ascomycota</taxon>
        <taxon>Pezizomycotina</taxon>
        <taxon>Dothideomycetes</taxon>
        <taxon>Pleosporomycetidae</taxon>
        <taxon>Pleosporales</taxon>
        <taxon>Lindgomycetaceae</taxon>
        <taxon>Clohesyomyces</taxon>
    </lineage>
</organism>
<feature type="domain" description="F-box" evidence="1">
    <location>
        <begin position="51"/>
        <end position="97"/>
    </location>
</feature>
<keyword evidence="3" id="KW-1185">Reference proteome</keyword>
<dbReference type="OrthoDB" id="3766406at2759"/>
<gene>
    <name evidence="2" type="ORF">BCR34DRAFT_91069</name>
</gene>
<dbReference type="AlphaFoldDB" id="A0A1Y1YW03"/>
<dbReference type="Proteomes" id="UP000193144">
    <property type="component" value="Unassembled WGS sequence"/>
</dbReference>
<dbReference type="Gene3D" id="1.20.1280.50">
    <property type="match status" value="1"/>
</dbReference>
<dbReference type="PROSITE" id="PS50181">
    <property type="entry name" value="FBOX"/>
    <property type="match status" value="1"/>
</dbReference>
<comment type="caution">
    <text evidence="2">The sequence shown here is derived from an EMBL/GenBank/DDBJ whole genome shotgun (WGS) entry which is preliminary data.</text>
</comment>
<dbReference type="Pfam" id="PF12937">
    <property type="entry name" value="F-box-like"/>
    <property type="match status" value="1"/>
</dbReference>
<evidence type="ECO:0000259" key="1">
    <source>
        <dbReference type="PROSITE" id="PS50181"/>
    </source>
</evidence>
<sequence>MSRMAEIASSCRYLEQMRFLPPLKTGQPTQMATQRKFSPFNYDFRQNSSQPTVLNKLPYELLLQITDFLPLSDIASLSLTNRHMVYCMRTPDPWNKLRLPANLSKRCELLQRMDMVYSGYPLCHACGIFHRCRALNPDMLGSRGDTSSFNCRKWNT</sequence>